<dbReference type="Proteomes" id="UP001500943">
    <property type="component" value="Unassembled WGS sequence"/>
</dbReference>
<feature type="region of interest" description="Disordered" evidence="1">
    <location>
        <begin position="1"/>
        <end position="31"/>
    </location>
</feature>
<feature type="domain" description="SseB protein N-terminal" evidence="2">
    <location>
        <begin position="36"/>
        <end position="158"/>
    </location>
</feature>
<evidence type="ECO:0000313" key="4">
    <source>
        <dbReference type="Proteomes" id="UP001500943"/>
    </source>
</evidence>
<organism evidence="3 4">
    <name type="scientific">Rhodoglobus aureus</name>
    <dbReference type="NCBI Taxonomy" id="191497"/>
    <lineage>
        <taxon>Bacteria</taxon>
        <taxon>Bacillati</taxon>
        <taxon>Actinomycetota</taxon>
        <taxon>Actinomycetes</taxon>
        <taxon>Micrococcales</taxon>
        <taxon>Microbacteriaceae</taxon>
        <taxon>Rhodoglobus</taxon>
    </lineage>
</organism>
<keyword evidence="4" id="KW-1185">Reference proteome</keyword>
<gene>
    <name evidence="3" type="ORF">GCM10009655_27410</name>
</gene>
<evidence type="ECO:0000256" key="1">
    <source>
        <dbReference type="SAM" id="MobiDB-lite"/>
    </source>
</evidence>
<sequence>MVAEMNSTDSAGTPWEGRSFEPNPAPDDDGTAPAALVAVITRFHQGDATEANVVDVIRESRLLIPLLAKAGEMATTDAGLTIDKTQELSIVTVTGPDGRAVLPVFSSVDAMNSWNPEARPVPAAGTRVALAAASENTDLVVVDPLSDSEFVIRRPALWSIAQSTEWVPSYLRADVRDEFAASATEENNVAEVQLLAGDPGARLHGPELVVQIAMRPGLDREALDAVMDRMRERWASSELIAQSVDSLAVQVVRAPEPPL</sequence>
<dbReference type="Pfam" id="PF07179">
    <property type="entry name" value="SseB"/>
    <property type="match status" value="1"/>
</dbReference>
<evidence type="ECO:0000259" key="2">
    <source>
        <dbReference type="Pfam" id="PF07179"/>
    </source>
</evidence>
<evidence type="ECO:0000313" key="3">
    <source>
        <dbReference type="EMBL" id="GAA1227260.1"/>
    </source>
</evidence>
<name>A0ABP4GJV7_9MICO</name>
<protein>
    <submittedName>
        <fullName evidence="3">SseB family protein</fullName>
    </submittedName>
</protein>
<accession>A0ABP4GJV7</accession>
<comment type="caution">
    <text evidence="3">The sequence shown here is derived from an EMBL/GenBank/DDBJ whole genome shotgun (WGS) entry which is preliminary data.</text>
</comment>
<feature type="compositionally biased region" description="Polar residues" evidence="1">
    <location>
        <begin position="1"/>
        <end position="11"/>
    </location>
</feature>
<proteinExistence type="predicted"/>
<dbReference type="InterPro" id="IPR009839">
    <property type="entry name" value="SseB_N"/>
</dbReference>
<reference evidence="4" key="1">
    <citation type="journal article" date="2019" name="Int. J. Syst. Evol. Microbiol.">
        <title>The Global Catalogue of Microorganisms (GCM) 10K type strain sequencing project: providing services to taxonomists for standard genome sequencing and annotation.</title>
        <authorList>
            <consortium name="The Broad Institute Genomics Platform"/>
            <consortium name="The Broad Institute Genome Sequencing Center for Infectious Disease"/>
            <person name="Wu L."/>
            <person name="Ma J."/>
        </authorList>
    </citation>
    <scope>NUCLEOTIDE SEQUENCE [LARGE SCALE GENOMIC DNA]</scope>
    <source>
        <strain evidence="4">JCM 12762</strain>
    </source>
</reference>
<dbReference type="EMBL" id="BAAAKW010000069">
    <property type="protein sequence ID" value="GAA1227260.1"/>
    <property type="molecule type" value="Genomic_DNA"/>
</dbReference>